<reference evidence="2" key="2">
    <citation type="submission" date="2020-05" db="UniProtKB">
        <authorList>
            <consortium name="EnsemblMetazoa"/>
        </authorList>
    </citation>
    <scope>IDENTIFICATION</scope>
</reference>
<reference evidence="1 3" key="1">
    <citation type="journal article" date="2014" name="BMC Genomics">
        <title>Genome sequence of Anopheles sinensis provides insight into genetics basis of mosquito competence for malaria parasites.</title>
        <authorList>
            <person name="Zhou D."/>
            <person name="Zhang D."/>
            <person name="Ding G."/>
            <person name="Shi L."/>
            <person name="Hou Q."/>
            <person name="Ye Y."/>
            <person name="Xu Y."/>
            <person name="Zhou H."/>
            <person name="Xiong C."/>
            <person name="Li S."/>
            <person name="Yu J."/>
            <person name="Hong S."/>
            <person name="Yu X."/>
            <person name="Zou P."/>
            <person name="Chen C."/>
            <person name="Chang X."/>
            <person name="Wang W."/>
            <person name="Lv Y."/>
            <person name="Sun Y."/>
            <person name="Ma L."/>
            <person name="Shen B."/>
            <person name="Zhu C."/>
        </authorList>
    </citation>
    <scope>NUCLEOTIDE SEQUENCE [LARGE SCALE GENOMIC DNA]</scope>
</reference>
<dbReference type="EMBL" id="KE525305">
    <property type="protein sequence ID" value="KFB45670.1"/>
    <property type="molecule type" value="Genomic_DNA"/>
</dbReference>
<accession>A0A084W626</accession>
<evidence type="ECO:0000313" key="1">
    <source>
        <dbReference type="EMBL" id="KFB45670.1"/>
    </source>
</evidence>
<evidence type="ECO:0000313" key="3">
    <source>
        <dbReference type="Proteomes" id="UP000030765"/>
    </source>
</evidence>
<protein>
    <submittedName>
        <fullName evidence="1 2">Uncharacterized protein</fullName>
    </submittedName>
</protein>
<proteinExistence type="predicted"/>
<keyword evidence="3" id="KW-1185">Reference proteome</keyword>
<dbReference type="AlphaFoldDB" id="A0A084W626"/>
<organism evidence="1">
    <name type="scientific">Anopheles sinensis</name>
    <name type="common">Mosquito</name>
    <dbReference type="NCBI Taxonomy" id="74873"/>
    <lineage>
        <taxon>Eukaryota</taxon>
        <taxon>Metazoa</taxon>
        <taxon>Ecdysozoa</taxon>
        <taxon>Arthropoda</taxon>
        <taxon>Hexapoda</taxon>
        <taxon>Insecta</taxon>
        <taxon>Pterygota</taxon>
        <taxon>Neoptera</taxon>
        <taxon>Endopterygota</taxon>
        <taxon>Diptera</taxon>
        <taxon>Nematocera</taxon>
        <taxon>Culicoidea</taxon>
        <taxon>Culicidae</taxon>
        <taxon>Anophelinae</taxon>
        <taxon>Anopheles</taxon>
    </lineage>
</organism>
<sequence length="65" mass="7235">MATCGGVQFMAIDTDPHKKQPIRAPCGRLRRTTNRKSAPRCWEDEKPSSLFMLQSTRAATPDASD</sequence>
<dbReference type="EnsemblMetazoa" id="ASIC013529-RA">
    <property type="protein sequence ID" value="ASIC013529-PA"/>
    <property type="gene ID" value="ASIC013529"/>
</dbReference>
<dbReference type="Proteomes" id="UP000030765">
    <property type="component" value="Unassembled WGS sequence"/>
</dbReference>
<name>A0A084W626_ANOSI</name>
<dbReference type="VEuPathDB" id="VectorBase:ASIC013529"/>
<evidence type="ECO:0000313" key="2">
    <source>
        <dbReference type="EnsemblMetazoa" id="ASIC013529-PA"/>
    </source>
</evidence>
<gene>
    <name evidence="1" type="ORF">ZHAS_00013529</name>
</gene>
<dbReference type="EMBL" id="ATLV01020720">
    <property type="status" value="NOT_ANNOTATED_CDS"/>
    <property type="molecule type" value="Genomic_DNA"/>
</dbReference>